<feature type="compositionally biased region" description="Polar residues" evidence="6">
    <location>
        <begin position="72"/>
        <end position="83"/>
    </location>
</feature>
<gene>
    <name evidence="7" type="ORF">MONAX_5E013106</name>
</gene>
<keyword evidence="3 5" id="KW-0175">Coiled coil</keyword>
<evidence type="ECO:0000256" key="5">
    <source>
        <dbReference type="SAM" id="Coils"/>
    </source>
</evidence>
<evidence type="ECO:0000256" key="4">
    <source>
        <dbReference type="ARBA" id="ARBA00023212"/>
    </source>
</evidence>
<dbReference type="GO" id="GO:0005813">
    <property type="term" value="C:centrosome"/>
    <property type="evidence" value="ECO:0007669"/>
    <property type="project" value="UniProtKB-SubCell"/>
</dbReference>
<dbReference type="PANTHER" id="PTHR44981:SF3">
    <property type="entry name" value="PERICENTRIN"/>
    <property type="match status" value="1"/>
</dbReference>
<feature type="compositionally biased region" description="Basic residues" evidence="6">
    <location>
        <begin position="35"/>
        <end position="44"/>
    </location>
</feature>
<dbReference type="PANTHER" id="PTHR44981">
    <property type="entry name" value="PERICENTRIN-LIKE PROTEIN, ISOFORM F"/>
    <property type="match status" value="1"/>
</dbReference>
<keyword evidence="8" id="KW-1185">Reference proteome</keyword>
<evidence type="ECO:0000313" key="8">
    <source>
        <dbReference type="Proteomes" id="UP000335636"/>
    </source>
</evidence>
<evidence type="ECO:0000313" key="7">
    <source>
        <dbReference type="EMBL" id="VTJ69491.1"/>
    </source>
</evidence>
<dbReference type="Proteomes" id="UP000335636">
    <property type="component" value="Unassembled WGS sequence"/>
</dbReference>
<feature type="coiled-coil region" evidence="5">
    <location>
        <begin position="241"/>
        <end position="319"/>
    </location>
</feature>
<feature type="coiled-coil region" evidence="5">
    <location>
        <begin position="359"/>
        <end position="408"/>
    </location>
</feature>
<proteinExistence type="predicted"/>
<dbReference type="EMBL" id="CABDUW010000463">
    <property type="protein sequence ID" value="VTJ69491.1"/>
    <property type="molecule type" value="Genomic_DNA"/>
</dbReference>
<evidence type="ECO:0000256" key="2">
    <source>
        <dbReference type="ARBA" id="ARBA00022490"/>
    </source>
</evidence>
<comment type="subcellular location">
    <subcellularLocation>
        <location evidence="1">Cytoplasm</location>
        <location evidence="1">Cytoskeleton</location>
        <location evidence="1">Microtubule organizing center</location>
        <location evidence="1">Centrosome</location>
    </subcellularLocation>
</comment>
<reference evidence="7" key="1">
    <citation type="submission" date="2019-04" db="EMBL/GenBank/DDBJ databases">
        <authorList>
            <person name="Alioto T."/>
            <person name="Alioto T."/>
        </authorList>
    </citation>
    <scope>NUCLEOTIDE SEQUENCE [LARGE SCALE GENOMIC DNA]</scope>
</reference>
<feature type="region of interest" description="Disordered" evidence="6">
    <location>
        <begin position="456"/>
        <end position="491"/>
    </location>
</feature>
<protein>
    <recommendedName>
        <fullName evidence="9">Pericentrin/AKAP-450 centrosomal targeting domain-containing protein</fullName>
    </recommendedName>
</protein>
<evidence type="ECO:0000256" key="3">
    <source>
        <dbReference type="ARBA" id="ARBA00023054"/>
    </source>
</evidence>
<organism evidence="7 8">
    <name type="scientific">Marmota monax</name>
    <name type="common">Woodchuck</name>
    <dbReference type="NCBI Taxonomy" id="9995"/>
    <lineage>
        <taxon>Eukaryota</taxon>
        <taxon>Metazoa</taxon>
        <taxon>Chordata</taxon>
        <taxon>Craniata</taxon>
        <taxon>Vertebrata</taxon>
        <taxon>Euteleostomi</taxon>
        <taxon>Mammalia</taxon>
        <taxon>Eutheria</taxon>
        <taxon>Euarchontoglires</taxon>
        <taxon>Glires</taxon>
        <taxon>Rodentia</taxon>
        <taxon>Sciuromorpha</taxon>
        <taxon>Sciuridae</taxon>
        <taxon>Xerinae</taxon>
        <taxon>Marmotini</taxon>
        <taxon>Marmota</taxon>
    </lineage>
</organism>
<dbReference type="InterPro" id="IPR028745">
    <property type="entry name" value="AKAP9/Pericentrin"/>
</dbReference>
<accession>A0A5E4BKG5</accession>
<dbReference type="GO" id="GO:0007165">
    <property type="term" value="P:signal transduction"/>
    <property type="evidence" value="ECO:0007669"/>
    <property type="project" value="InterPro"/>
</dbReference>
<evidence type="ECO:0000256" key="1">
    <source>
        <dbReference type="ARBA" id="ARBA00004300"/>
    </source>
</evidence>
<keyword evidence="4" id="KW-0206">Cytoskeleton</keyword>
<feature type="region of interest" description="Disordered" evidence="6">
    <location>
        <begin position="1"/>
        <end position="83"/>
    </location>
</feature>
<dbReference type="GO" id="GO:0060090">
    <property type="term" value="F:molecular adaptor activity"/>
    <property type="evidence" value="ECO:0007669"/>
    <property type="project" value="InterPro"/>
</dbReference>
<evidence type="ECO:0008006" key="9">
    <source>
        <dbReference type="Google" id="ProtNLM"/>
    </source>
</evidence>
<name>A0A5E4BKG5_MARMO</name>
<comment type="caution">
    <text evidence="7">The sequence shown here is derived from an EMBL/GenBank/DDBJ whole genome shotgun (WGS) entry which is preliminary data.</text>
</comment>
<sequence>MDEDEQEQRRKKVEAGRAKLAHFRQRKTKSDCTHSKKKTSKRKGSAVDAPVPEEGPVAAQDGRPLGARDLSRSTPCSRTTNGARGALATQTAPSLELEALRLSLSNMHTVQLELTQANLQKEKECALAELREMLNGRRAQELALLQSRLQCELELVREQHAREKEAMALRCGQETAELKEKLRSEMEKSVQMVETLKQDWESERELCLENLRKELSAKHQSEMEDLQNQFQKELAGQRAELEKVFQAKNQAEVSLKDLEAQHQAAIKQLCEDLQVERCQCLEDLESRFREREREKQLELENLQASYEALKAQSQEEVRHLWSQLESVRTNREELNGPLEPLLTRASCLEELEHLRQGFAQQQQRDRSQHESELQQLRVYFEKKLRDAEKTYQEDLTLFQQRLQEAKEEPPLGSGEVRYRGRSAVTLTKTAPWNPTKGREQTVDTVISDHLNKIFTRDTRPDLHSTGGTQGPTTEDDTRVLRLTRFPSGPVG</sequence>
<keyword evidence="2" id="KW-0963">Cytoplasm</keyword>
<dbReference type="AlphaFoldDB" id="A0A5E4BKG5"/>
<evidence type="ECO:0000256" key="6">
    <source>
        <dbReference type="SAM" id="MobiDB-lite"/>
    </source>
</evidence>